<dbReference type="Proteomes" id="UP001528411">
    <property type="component" value="Unassembled WGS sequence"/>
</dbReference>
<dbReference type="InterPro" id="IPR034984">
    <property type="entry name" value="Imelysin-like_IPPA"/>
</dbReference>
<dbReference type="InterPro" id="IPR018976">
    <property type="entry name" value="Imelysin-like"/>
</dbReference>
<evidence type="ECO:0000259" key="3">
    <source>
        <dbReference type="Pfam" id="PF09375"/>
    </source>
</evidence>
<evidence type="ECO:0000256" key="1">
    <source>
        <dbReference type="ARBA" id="ARBA00004196"/>
    </source>
</evidence>
<evidence type="ECO:0000313" key="5">
    <source>
        <dbReference type="Proteomes" id="UP001528411"/>
    </source>
</evidence>
<evidence type="ECO:0000256" key="2">
    <source>
        <dbReference type="ARBA" id="ARBA00022729"/>
    </source>
</evidence>
<proteinExistence type="predicted"/>
<dbReference type="Pfam" id="PF09375">
    <property type="entry name" value="Peptidase_M75"/>
    <property type="match status" value="1"/>
</dbReference>
<protein>
    <submittedName>
        <fullName evidence="4">Imelysin family protein</fullName>
    </submittedName>
</protein>
<dbReference type="RefSeq" id="WP_272180464.1">
    <property type="nucleotide sequence ID" value="NZ_JAQOMS010000002.1"/>
</dbReference>
<name>A0ABT5FBK6_9GAMM</name>
<dbReference type="EMBL" id="JAQOMS010000002">
    <property type="protein sequence ID" value="MDC2888915.1"/>
    <property type="molecule type" value="Genomic_DNA"/>
</dbReference>
<organism evidence="4 5">
    <name type="scientific">Psychrosphaera algicola</name>
    <dbReference type="NCBI Taxonomy" id="3023714"/>
    <lineage>
        <taxon>Bacteria</taxon>
        <taxon>Pseudomonadati</taxon>
        <taxon>Pseudomonadota</taxon>
        <taxon>Gammaproteobacteria</taxon>
        <taxon>Alteromonadales</taxon>
        <taxon>Pseudoalteromonadaceae</taxon>
        <taxon>Psychrosphaera</taxon>
    </lineage>
</organism>
<dbReference type="InterPro" id="IPR038352">
    <property type="entry name" value="Imelysin_sf"/>
</dbReference>
<reference evidence="4 5" key="1">
    <citation type="submission" date="2023-01" db="EMBL/GenBank/DDBJ databases">
        <title>Psychrosphaera sp. nov., isolated from marine algae.</title>
        <authorList>
            <person name="Bayburt H."/>
            <person name="Choi B.J."/>
            <person name="Kim J.M."/>
            <person name="Choi D.G."/>
            <person name="Jeon C.O."/>
        </authorList>
    </citation>
    <scope>NUCLEOTIDE SEQUENCE [LARGE SCALE GENOMIC DNA]</scope>
    <source>
        <strain evidence="4 5">G1-22</strain>
    </source>
</reference>
<sequence>MNFSRHFLSVPHIKSITLSLTLLVSAACSDSLTSEQGADFKDGQSAPEVETEFDQLALINGLTTKVFLPFIEQFKQDTTTLTSDINDYCSSVDASNSASAQAVEELAIAQNSWRNTMDTWQKIEVMQVGPLIENDYNLRNVIYSWPLVNYCAVDQDVGHNEVGQFNGEDYDISRRTSNRKGLTTIEYLLFNDSLAHACSKDSLAPTGWNERPAEERIKARCEFATAVANDLNQNATLLHTNWTDETNGFQSQLLSSGQSDSSFASPHKAINALTDAMFYIDSITKDSKLGAPIGLADNSCGNMACVADVESNIADYGLANIRNNLVAFRMLFVGGSDEPEDIGFDDFLREVDGDELATTMTNDIDAAITLIEQFNEATDTQVSNQPAKAINGNMNDAVTTNPEKFKPFMLRSKKSQIILNPCLLLISH</sequence>
<feature type="domain" description="Imelysin-like" evidence="3">
    <location>
        <begin position="72"/>
        <end position="388"/>
    </location>
</feature>
<keyword evidence="2" id="KW-0732">Signal</keyword>
<comment type="caution">
    <text evidence="4">The sequence shown here is derived from an EMBL/GenBank/DDBJ whole genome shotgun (WGS) entry which is preliminary data.</text>
</comment>
<comment type="subcellular location">
    <subcellularLocation>
        <location evidence="1">Cell envelope</location>
    </subcellularLocation>
</comment>
<accession>A0ABT5FBK6</accession>
<evidence type="ECO:0000313" key="4">
    <source>
        <dbReference type="EMBL" id="MDC2888915.1"/>
    </source>
</evidence>
<dbReference type="Gene3D" id="1.20.1420.20">
    <property type="entry name" value="M75 peptidase, HXXE motif"/>
    <property type="match status" value="1"/>
</dbReference>
<keyword evidence="5" id="KW-1185">Reference proteome</keyword>
<dbReference type="CDD" id="cd14659">
    <property type="entry name" value="Imelysin-like_IPPA"/>
    <property type="match status" value="1"/>
</dbReference>
<dbReference type="PROSITE" id="PS51257">
    <property type="entry name" value="PROKAR_LIPOPROTEIN"/>
    <property type="match status" value="1"/>
</dbReference>
<gene>
    <name evidence="4" type="ORF">PN838_09210</name>
</gene>